<evidence type="ECO:0000256" key="2">
    <source>
        <dbReference type="ARBA" id="ARBA00022771"/>
    </source>
</evidence>
<dbReference type="SUPFAM" id="SSF49599">
    <property type="entry name" value="TRAF domain-like"/>
    <property type="match status" value="1"/>
</dbReference>
<reference evidence="7 8" key="1">
    <citation type="journal article" date="2019" name="Sci. Rep.">
        <title>A high-quality genome of Eragrostis curvula grass provides insights into Poaceae evolution and supports new strategies to enhance forage quality.</title>
        <authorList>
            <person name="Carballo J."/>
            <person name="Santos B.A.C.M."/>
            <person name="Zappacosta D."/>
            <person name="Garbus I."/>
            <person name="Selva J.P."/>
            <person name="Gallo C.A."/>
            <person name="Diaz A."/>
            <person name="Albertini E."/>
            <person name="Caccamo M."/>
            <person name="Echenique V."/>
        </authorList>
    </citation>
    <scope>NUCLEOTIDE SEQUENCE [LARGE SCALE GENOMIC DNA]</scope>
    <source>
        <strain evidence="8">cv. Victoria</strain>
        <tissue evidence="7">Leaf</tissue>
    </source>
</reference>
<evidence type="ECO:0000256" key="3">
    <source>
        <dbReference type="ARBA" id="ARBA00022833"/>
    </source>
</evidence>
<feature type="non-terminal residue" evidence="7">
    <location>
        <position position="1"/>
    </location>
</feature>
<dbReference type="GO" id="GO:0008270">
    <property type="term" value="F:zinc ion binding"/>
    <property type="evidence" value="ECO:0007669"/>
    <property type="project" value="UniProtKB-KW"/>
</dbReference>
<dbReference type="AlphaFoldDB" id="A0A5J9WIK9"/>
<evidence type="ECO:0000256" key="5">
    <source>
        <dbReference type="SAM" id="MobiDB-lite"/>
    </source>
</evidence>
<dbReference type="EMBL" id="RWGY01000004">
    <property type="protein sequence ID" value="TVU47795.1"/>
    <property type="molecule type" value="Genomic_DNA"/>
</dbReference>
<dbReference type="GO" id="GO:0061630">
    <property type="term" value="F:ubiquitin protein ligase activity"/>
    <property type="evidence" value="ECO:0007669"/>
    <property type="project" value="TreeGrafter"/>
</dbReference>
<keyword evidence="1" id="KW-0479">Metal-binding</keyword>
<accession>A0A5J9WIK9</accession>
<evidence type="ECO:0000256" key="4">
    <source>
        <dbReference type="PROSITE-ProRule" id="PRU00455"/>
    </source>
</evidence>
<dbReference type="InterPro" id="IPR013010">
    <property type="entry name" value="Znf_SIAH"/>
</dbReference>
<dbReference type="Proteomes" id="UP000324897">
    <property type="component" value="Chromosome 5"/>
</dbReference>
<dbReference type="OrthoDB" id="675760at2759"/>
<evidence type="ECO:0000313" key="8">
    <source>
        <dbReference type="Proteomes" id="UP000324897"/>
    </source>
</evidence>
<evidence type="ECO:0000256" key="1">
    <source>
        <dbReference type="ARBA" id="ARBA00022723"/>
    </source>
</evidence>
<proteinExistence type="predicted"/>
<keyword evidence="3" id="KW-0862">Zinc</keyword>
<dbReference type="Gramene" id="TVU47795">
    <property type="protein sequence ID" value="TVU47795"/>
    <property type="gene ID" value="EJB05_07404"/>
</dbReference>
<protein>
    <recommendedName>
        <fullName evidence="6">SIAH-type domain-containing protein</fullName>
    </recommendedName>
</protein>
<dbReference type="GO" id="GO:0016567">
    <property type="term" value="P:protein ubiquitination"/>
    <property type="evidence" value="ECO:0007669"/>
    <property type="project" value="UniProtKB-UniPathway"/>
</dbReference>
<sequence>MEKRVAEKAMASENGTPKKTRTVRKVAVTESEGSEDPKALVVRLEPDMLECPLCFAPFVASIFQASKQPSSSSSYVFLRSPGEVSASACLITQLLTMYRLINQCKNGHAACESCCARVQWQCPSCGEPIGAIRCRPLEQLIAGMVVPCAFRARGCKQLLRYAEKPTHEAVFCQHAPCYCPVPGCAYSGLLLHEHVRAAHAGAGAGDDDAVTFVDGEATVTLHRSMLFRVLLQHPPDSRVFLLLNGGEVPSGRSLSLLCVGPRPAAADQELEYTMVVRAGDEPRVLSLSAFGTVPCTRRWSGPGQAPAEGFLFVPDAYWSSSGCVSVAVHLRKKAAVEENP</sequence>
<keyword evidence="8" id="KW-1185">Reference proteome</keyword>
<dbReference type="UniPathway" id="UPA00143"/>
<dbReference type="PROSITE" id="PS51081">
    <property type="entry name" value="ZF_SIAH"/>
    <property type="match status" value="1"/>
</dbReference>
<feature type="domain" description="SIAH-type" evidence="6">
    <location>
        <begin position="143"/>
        <end position="200"/>
    </location>
</feature>
<dbReference type="Gene3D" id="3.30.40.10">
    <property type="entry name" value="Zinc/RING finger domain, C3HC4 (zinc finger)"/>
    <property type="match status" value="1"/>
</dbReference>
<evidence type="ECO:0000313" key="7">
    <source>
        <dbReference type="EMBL" id="TVU47795.1"/>
    </source>
</evidence>
<organism evidence="7 8">
    <name type="scientific">Eragrostis curvula</name>
    <name type="common">weeping love grass</name>
    <dbReference type="NCBI Taxonomy" id="38414"/>
    <lineage>
        <taxon>Eukaryota</taxon>
        <taxon>Viridiplantae</taxon>
        <taxon>Streptophyta</taxon>
        <taxon>Embryophyta</taxon>
        <taxon>Tracheophyta</taxon>
        <taxon>Spermatophyta</taxon>
        <taxon>Magnoliopsida</taxon>
        <taxon>Liliopsida</taxon>
        <taxon>Poales</taxon>
        <taxon>Poaceae</taxon>
        <taxon>PACMAD clade</taxon>
        <taxon>Chloridoideae</taxon>
        <taxon>Eragrostideae</taxon>
        <taxon>Eragrostidinae</taxon>
        <taxon>Eragrostis</taxon>
    </lineage>
</organism>
<keyword evidence="2 4" id="KW-0863">Zinc-finger</keyword>
<name>A0A5J9WIK9_9POAL</name>
<dbReference type="InterPro" id="IPR052088">
    <property type="entry name" value="E3_ubiquitin-ligase_SINA"/>
</dbReference>
<dbReference type="PANTHER" id="PTHR10315:SF71">
    <property type="entry name" value="RING-TYPE E3 UBIQUITIN TRANSFERASE"/>
    <property type="match status" value="1"/>
</dbReference>
<feature type="region of interest" description="Disordered" evidence="5">
    <location>
        <begin position="1"/>
        <end position="33"/>
    </location>
</feature>
<evidence type="ECO:0000259" key="6">
    <source>
        <dbReference type="PROSITE" id="PS51081"/>
    </source>
</evidence>
<dbReference type="GO" id="GO:0005737">
    <property type="term" value="C:cytoplasm"/>
    <property type="evidence" value="ECO:0007669"/>
    <property type="project" value="TreeGrafter"/>
</dbReference>
<gene>
    <name evidence="7" type="ORF">EJB05_07404</name>
</gene>
<dbReference type="InterPro" id="IPR013083">
    <property type="entry name" value="Znf_RING/FYVE/PHD"/>
</dbReference>
<dbReference type="PANTHER" id="PTHR10315">
    <property type="entry name" value="E3 UBIQUITIN PROTEIN LIGASE SIAH"/>
    <property type="match status" value="1"/>
</dbReference>
<comment type="caution">
    <text evidence="7">The sequence shown here is derived from an EMBL/GenBank/DDBJ whole genome shotgun (WGS) entry which is preliminary data.</text>
</comment>